<evidence type="ECO:0000256" key="5">
    <source>
        <dbReference type="ARBA" id="ARBA00022989"/>
    </source>
</evidence>
<evidence type="ECO:0000256" key="4">
    <source>
        <dbReference type="ARBA" id="ARBA00022692"/>
    </source>
</evidence>
<feature type="transmembrane region" description="Helical" evidence="8">
    <location>
        <begin position="282"/>
        <end position="304"/>
    </location>
</feature>
<feature type="transmembrane region" description="Helical" evidence="8">
    <location>
        <begin position="72"/>
        <end position="92"/>
    </location>
</feature>
<reference evidence="9" key="1">
    <citation type="submission" date="2022-10" db="EMBL/GenBank/DDBJ databases">
        <title>Novel sulphate-reducing endosymbionts in the free-living metamonad Anaeramoeba.</title>
        <authorList>
            <person name="Jerlstrom-Hultqvist J."/>
            <person name="Cepicka I."/>
            <person name="Gallot-Lavallee L."/>
            <person name="Salas-Leiva D."/>
            <person name="Curtis B.A."/>
            <person name="Zahonova K."/>
            <person name="Pipaliya S."/>
            <person name="Dacks J."/>
            <person name="Roger A.J."/>
        </authorList>
    </citation>
    <scope>NUCLEOTIDE SEQUENCE</scope>
    <source>
        <strain evidence="9">BMAN</strain>
    </source>
</reference>
<accession>A0A9Q0L6Y9</accession>
<dbReference type="AlphaFoldDB" id="A0A9Q0L6Y9"/>
<feature type="transmembrane region" description="Helical" evidence="8">
    <location>
        <begin position="319"/>
        <end position="337"/>
    </location>
</feature>
<evidence type="ECO:0000256" key="6">
    <source>
        <dbReference type="ARBA" id="ARBA00023136"/>
    </source>
</evidence>
<dbReference type="PANTHER" id="PTHR31752:SF18">
    <property type="entry name" value="AUXIN EFFLUX CARRIER COMPONENT 1"/>
    <property type="match status" value="1"/>
</dbReference>
<name>A0A9Q0L6Y9_ANAIG</name>
<dbReference type="EMBL" id="JAPDFW010000132">
    <property type="protein sequence ID" value="KAJ5067216.1"/>
    <property type="molecule type" value="Genomic_DNA"/>
</dbReference>
<protein>
    <submittedName>
        <fullName evidence="9">Auxin efflux carrier component 1b-related</fullName>
    </submittedName>
</protein>
<feature type="region of interest" description="Disordered" evidence="7">
    <location>
        <begin position="211"/>
        <end position="244"/>
    </location>
</feature>
<dbReference type="InterPro" id="IPR004776">
    <property type="entry name" value="Mem_transp_PIN-like"/>
</dbReference>
<dbReference type="InterPro" id="IPR051107">
    <property type="entry name" value="Auxin_Efflux_Carrier"/>
</dbReference>
<feature type="transmembrane region" description="Helical" evidence="8">
    <location>
        <begin position="409"/>
        <end position="428"/>
    </location>
</feature>
<gene>
    <name evidence="9" type="ORF">M0811_13176</name>
</gene>
<dbReference type="GO" id="GO:0016020">
    <property type="term" value="C:membrane"/>
    <property type="evidence" value="ECO:0007669"/>
    <property type="project" value="UniProtKB-SubCell"/>
</dbReference>
<feature type="transmembrane region" description="Helical" evidence="8">
    <location>
        <begin position="12"/>
        <end position="30"/>
    </location>
</feature>
<evidence type="ECO:0000256" key="2">
    <source>
        <dbReference type="ARBA" id="ARBA00009177"/>
    </source>
</evidence>
<keyword evidence="10" id="KW-1185">Reference proteome</keyword>
<evidence type="ECO:0000256" key="8">
    <source>
        <dbReference type="SAM" id="Phobius"/>
    </source>
</evidence>
<proteinExistence type="inferred from homology"/>
<dbReference type="OMA" id="WRCGCCN"/>
<keyword evidence="6 8" id="KW-0472">Membrane</keyword>
<comment type="subcellular location">
    <subcellularLocation>
        <location evidence="1">Membrane</location>
        <topology evidence="1">Multi-pass membrane protein</topology>
    </subcellularLocation>
</comment>
<feature type="transmembrane region" description="Helical" evidence="8">
    <location>
        <begin position="42"/>
        <end position="60"/>
    </location>
</feature>
<evidence type="ECO:0000256" key="1">
    <source>
        <dbReference type="ARBA" id="ARBA00004141"/>
    </source>
</evidence>
<evidence type="ECO:0000313" key="9">
    <source>
        <dbReference type="EMBL" id="KAJ5067216.1"/>
    </source>
</evidence>
<feature type="transmembrane region" description="Helical" evidence="8">
    <location>
        <begin position="104"/>
        <end position="126"/>
    </location>
</feature>
<dbReference type="PANTHER" id="PTHR31752">
    <property type="entry name" value="AUXIN EFFLUX CARRIER COMPONENT 1B-RELATED"/>
    <property type="match status" value="1"/>
</dbReference>
<comment type="similarity">
    <text evidence="2">Belongs to the auxin efflux carrier (TC 2.A.69.1) family.</text>
</comment>
<keyword evidence="4 8" id="KW-0812">Transmembrane</keyword>
<keyword evidence="5 8" id="KW-1133">Transmembrane helix</keyword>
<dbReference type="Pfam" id="PF03547">
    <property type="entry name" value="Mem_trans"/>
    <property type="match status" value="1"/>
</dbReference>
<sequence>MSNNSAYLQVTYQSLALLIFFISGWLAAFTKIIQPEQTLRNMNVFVLKICLPAILFRAFINIPSEKMDWNFALMYIVANIIAALICFVYVFFKKLKKQQGIYALIYIIFAWPNQIIFGIPILRSIFDESYDIYPVMSTFFNIFRFPFVFFLMEKLQIKREIEKEKLEKEKLEKEKLEQIKKIKIEKSEETDFQEITELTEITDIMENQDENQNQNQNQNQDKNQNENENSNQNQNQNENSNQNQNENLIDDASWIQLQFSSSSIDDDSRTPIKNKKSFKKTLFKSLVTNLPLWSNFLGLAYSFLKLPVPTALSMIVDPLSASLVPAALFCVGIFVYIRKRIISSGWKSMIIWLFLRHFAFPILVVLVCIPFNIRGKILQSAVIVSEMPLAVAAFTIGQEYNLGREAISTTIIVGTLMTGPFTLFWIFVMNNISFFK</sequence>
<keyword evidence="3" id="KW-0813">Transport</keyword>
<organism evidence="9 10">
    <name type="scientific">Anaeramoeba ignava</name>
    <name type="common">Anaerobic marine amoeba</name>
    <dbReference type="NCBI Taxonomy" id="1746090"/>
    <lineage>
        <taxon>Eukaryota</taxon>
        <taxon>Metamonada</taxon>
        <taxon>Anaeramoebidae</taxon>
        <taxon>Anaeramoeba</taxon>
    </lineage>
</organism>
<feature type="transmembrane region" description="Helical" evidence="8">
    <location>
        <begin position="132"/>
        <end position="152"/>
    </location>
</feature>
<evidence type="ECO:0000256" key="7">
    <source>
        <dbReference type="SAM" id="MobiDB-lite"/>
    </source>
</evidence>
<evidence type="ECO:0000256" key="3">
    <source>
        <dbReference type="ARBA" id="ARBA00022448"/>
    </source>
</evidence>
<feature type="transmembrane region" description="Helical" evidence="8">
    <location>
        <begin position="349"/>
        <end position="371"/>
    </location>
</feature>
<dbReference type="GO" id="GO:0055085">
    <property type="term" value="P:transmembrane transport"/>
    <property type="evidence" value="ECO:0007669"/>
    <property type="project" value="InterPro"/>
</dbReference>
<evidence type="ECO:0000313" key="10">
    <source>
        <dbReference type="Proteomes" id="UP001149090"/>
    </source>
</evidence>
<dbReference type="Proteomes" id="UP001149090">
    <property type="component" value="Unassembled WGS sequence"/>
</dbReference>
<dbReference type="OrthoDB" id="2133778at2759"/>
<comment type="caution">
    <text evidence="9">The sequence shown here is derived from an EMBL/GenBank/DDBJ whole genome shotgun (WGS) entry which is preliminary data.</text>
</comment>